<accession>A0A427AT58</accession>
<protein>
    <submittedName>
        <fullName evidence="2">Uncharacterized protein</fullName>
    </submittedName>
</protein>
<gene>
    <name evidence="2" type="ORF">B296_00022520</name>
</gene>
<dbReference type="AlphaFoldDB" id="A0A427AT58"/>
<sequence length="97" mass="10479">MDVPSPSGRIRVRSHRRCFGPEGDEGGGGPEAVDEASAGAACPHRIVRDWEAREKSAKSAQEFISIESTLERISGSAISGYVEGNYMKVSSGYWCLM</sequence>
<evidence type="ECO:0000313" key="2">
    <source>
        <dbReference type="EMBL" id="RRT79449.1"/>
    </source>
</evidence>
<feature type="region of interest" description="Disordered" evidence="1">
    <location>
        <begin position="1"/>
        <end position="37"/>
    </location>
</feature>
<evidence type="ECO:0000313" key="3">
    <source>
        <dbReference type="Proteomes" id="UP000287651"/>
    </source>
</evidence>
<comment type="caution">
    <text evidence="2">The sequence shown here is derived from an EMBL/GenBank/DDBJ whole genome shotgun (WGS) entry which is preliminary data.</text>
</comment>
<dbReference type="EMBL" id="AMZH03001397">
    <property type="protein sequence ID" value="RRT79449.1"/>
    <property type="molecule type" value="Genomic_DNA"/>
</dbReference>
<dbReference type="Proteomes" id="UP000287651">
    <property type="component" value="Unassembled WGS sequence"/>
</dbReference>
<reference evidence="2 3" key="1">
    <citation type="journal article" date="2014" name="Agronomy (Basel)">
        <title>A Draft Genome Sequence for Ensete ventricosum, the Drought-Tolerant Tree Against Hunger.</title>
        <authorList>
            <person name="Harrison J."/>
            <person name="Moore K.A."/>
            <person name="Paszkiewicz K."/>
            <person name="Jones T."/>
            <person name="Grant M."/>
            <person name="Ambacheew D."/>
            <person name="Muzemil S."/>
            <person name="Studholme D.J."/>
        </authorList>
    </citation>
    <scope>NUCLEOTIDE SEQUENCE [LARGE SCALE GENOMIC DNA]</scope>
</reference>
<evidence type="ECO:0000256" key="1">
    <source>
        <dbReference type="SAM" id="MobiDB-lite"/>
    </source>
</evidence>
<name>A0A427AT58_ENSVE</name>
<organism evidence="2 3">
    <name type="scientific">Ensete ventricosum</name>
    <name type="common">Abyssinian banana</name>
    <name type="synonym">Musa ensete</name>
    <dbReference type="NCBI Taxonomy" id="4639"/>
    <lineage>
        <taxon>Eukaryota</taxon>
        <taxon>Viridiplantae</taxon>
        <taxon>Streptophyta</taxon>
        <taxon>Embryophyta</taxon>
        <taxon>Tracheophyta</taxon>
        <taxon>Spermatophyta</taxon>
        <taxon>Magnoliopsida</taxon>
        <taxon>Liliopsida</taxon>
        <taxon>Zingiberales</taxon>
        <taxon>Musaceae</taxon>
        <taxon>Ensete</taxon>
    </lineage>
</organism>
<proteinExistence type="predicted"/>